<gene>
    <name evidence="6" type="ORF">SAMN04489732_10788</name>
</gene>
<keyword evidence="3" id="KW-0804">Transcription</keyword>
<dbReference type="Proteomes" id="UP000198582">
    <property type="component" value="Unassembled WGS sequence"/>
</dbReference>
<dbReference type="Pfam" id="PF16859">
    <property type="entry name" value="TetR_C_11"/>
    <property type="match status" value="1"/>
</dbReference>
<evidence type="ECO:0000259" key="5">
    <source>
        <dbReference type="PROSITE" id="PS50977"/>
    </source>
</evidence>
<feature type="domain" description="HTH tetR-type" evidence="5">
    <location>
        <begin position="8"/>
        <end position="68"/>
    </location>
</feature>
<dbReference type="AlphaFoldDB" id="A0A1H8XDR5"/>
<dbReference type="Gene3D" id="1.10.10.60">
    <property type="entry name" value="Homeodomain-like"/>
    <property type="match status" value="1"/>
</dbReference>
<dbReference type="PANTHER" id="PTHR30055">
    <property type="entry name" value="HTH-TYPE TRANSCRIPTIONAL REGULATOR RUTR"/>
    <property type="match status" value="1"/>
</dbReference>
<dbReference type="SUPFAM" id="SSF48498">
    <property type="entry name" value="Tetracyclin repressor-like, C-terminal domain"/>
    <property type="match status" value="1"/>
</dbReference>
<accession>A0A1H8XDR5</accession>
<dbReference type="PROSITE" id="PS50977">
    <property type="entry name" value="HTH_TETR_2"/>
    <property type="match status" value="1"/>
</dbReference>
<dbReference type="InterPro" id="IPR009057">
    <property type="entry name" value="Homeodomain-like_sf"/>
</dbReference>
<dbReference type="GO" id="GO:0000976">
    <property type="term" value="F:transcription cis-regulatory region binding"/>
    <property type="evidence" value="ECO:0007669"/>
    <property type="project" value="TreeGrafter"/>
</dbReference>
<dbReference type="Gene3D" id="1.10.357.10">
    <property type="entry name" value="Tetracycline Repressor, domain 2"/>
    <property type="match status" value="1"/>
</dbReference>
<dbReference type="Pfam" id="PF00440">
    <property type="entry name" value="TetR_N"/>
    <property type="match status" value="1"/>
</dbReference>
<evidence type="ECO:0000256" key="4">
    <source>
        <dbReference type="PROSITE-ProRule" id="PRU00335"/>
    </source>
</evidence>
<evidence type="ECO:0000313" key="6">
    <source>
        <dbReference type="EMBL" id="SEP37931.1"/>
    </source>
</evidence>
<keyword evidence="7" id="KW-1185">Reference proteome</keyword>
<evidence type="ECO:0000256" key="2">
    <source>
        <dbReference type="ARBA" id="ARBA00023125"/>
    </source>
</evidence>
<dbReference type="RefSeq" id="WP_091618016.1">
    <property type="nucleotide sequence ID" value="NZ_FOEF01000007.1"/>
</dbReference>
<dbReference type="InterPro" id="IPR036271">
    <property type="entry name" value="Tet_transcr_reg_TetR-rel_C_sf"/>
</dbReference>
<dbReference type="SUPFAM" id="SSF46689">
    <property type="entry name" value="Homeodomain-like"/>
    <property type="match status" value="1"/>
</dbReference>
<reference evidence="6 7" key="1">
    <citation type="submission" date="2016-10" db="EMBL/GenBank/DDBJ databases">
        <authorList>
            <person name="de Groot N.N."/>
        </authorList>
    </citation>
    <scope>NUCLEOTIDE SEQUENCE [LARGE SCALE GENOMIC DNA]</scope>
    <source>
        <strain evidence="6 7">DSM 44993</strain>
    </source>
</reference>
<dbReference type="PANTHER" id="PTHR30055:SF230">
    <property type="entry name" value="TRANSCRIPTIONAL REGULATORY PROTEIN (PROBABLY TETR-FAMILY)-RELATED"/>
    <property type="match status" value="1"/>
</dbReference>
<dbReference type="OrthoDB" id="9796019at2"/>
<evidence type="ECO:0000313" key="7">
    <source>
        <dbReference type="Proteomes" id="UP000198582"/>
    </source>
</evidence>
<keyword evidence="2 4" id="KW-0238">DNA-binding</keyword>
<name>A0A1H8XDR5_9PSEU</name>
<dbReference type="GO" id="GO:0003700">
    <property type="term" value="F:DNA-binding transcription factor activity"/>
    <property type="evidence" value="ECO:0007669"/>
    <property type="project" value="TreeGrafter"/>
</dbReference>
<feature type="DNA-binding region" description="H-T-H motif" evidence="4">
    <location>
        <begin position="31"/>
        <end position="50"/>
    </location>
</feature>
<dbReference type="EMBL" id="FOEF01000007">
    <property type="protein sequence ID" value="SEP37931.1"/>
    <property type="molecule type" value="Genomic_DNA"/>
</dbReference>
<dbReference type="InterPro" id="IPR050109">
    <property type="entry name" value="HTH-type_TetR-like_transc_reg"/>
</dbReference>
<proteinExistence type="predicted"/>
<keyword evidence="1" id="KW-0805">Transcription regulation</keyword>
<dbReference type="InterPro" id="IPR001647">
    <property type="entry name" value="HTH_TetR"/>
</dbReference>
<evidence type="ECO:0000256" key="3">
    <source>
        <dbReference type="ARBA" id="ARBA00023163"/>
    </source>
</evidence>
<sequence>MAGRPRDPDLEARLLAAAWSLLLANGYDELTIAKIAVEANAHRSDIYRRWASKAELVTAAVAAYQAPLAEADTGSLLSDLRAALDTLEARWSSAPASAIVAWLADVRRDPAAGDLHHTESKRATQALAQALRRAVERGEISAGADFDRTLGLVCDLLEGPVMHNHIFLREPLLPGELDLIAGSVHRVLVEGRGTGE</sequence>
<dbReference type="InterPro" id="IPR011075">
    <property type="entry name" value="TetR_C"/>
</dbReference>
<organism evidence="6 7">
    <name type="scientific">Amycolatopsis saalfeldensis</name>
    <dbReference type="NCBI Taxonomy" id="394193"/>
    <lineage>
        <taxon>Bacteria</taxon>
        <taxon>Bacillati</taxon>
        <taxon>Actinomycetota</taxon>
        <taxon>Actinomycetes</taxon>
        <taxon>Pseudonocardiales</taxon>
        <taxon>Pseudonocardiaceae</taxon>
        <taxon>Amycolatopsis</taxon>
    </lineage>
</organism>
<evidence type="ECO:0000256" key="1">
    <source>
        <dbReference type="ARBA" id="ARBA00023015"/>
    </source>
</evidence>
<protein>
    <submittedName>
        <fullName evidence="6">DNA-binding transcriptional regulator, AcrR family</fullName>
    </submittedName>
</protein>
<dbReference type="STRING" id="394193.SAMN04489732_10788"/>